<feature type="compositionally biased region" description="Basic and acidic residues" evidence="1">
    <location>
        <begin position="234"/>
        <end position="246"/>
    </location>
</feature>
<keyword evidence="2" id="KW-1185">Reference proteome</keyword>
<name>A0A915E0R4_9BILA</name>
<accession>A0A915E0R4</accession>
<protein>
    <submittedName>
        <fullName evidence="3">Uncharacterized protein</fullName>
    </submittedName>
</protein>
<reference evidence="3" key="1">
    <citation type="submission" date="2022-11" db="UniProtKB">
        <authorList>
            <consortium name="WormBaseParasite"/>
        </authorList>
    </citation>
    <scope>IDENTIFICATION</scope>
</reference>
<feature type="compositionally biased region" description="Polar residues" evidence="1">
    <location>
        <begin position="149"/>
        <end position="159"/>
    </location>
</feature>
<sequence length="256" mass="29265">MGGYHSSKDNEEQNLAYEEMLQLLNKSIEATEKIEELQESRIFAQKRGKENNLQRLGEKQVSDLQLREDWRRKMEEELSKIEQTKVELEKQKQRQQEVVNQKIEEELNRIAIENALKSMEEEDDGNASKETAWKSAGTAKKEAKKKRGSQQFPGSSPSTPFLLLQEKSLLTKRKEEPVDIKPATLQSKSRTAKQWAIPTRVLQTSSEPTPSEAIAKKTLLDPSLLLDINVVGDPDRVNAGEIDRMPPKSSKKKKKR</sequence>
<evidence type="ECO:0000256" key="1">
    <source>
        <dbReference type="SAM" id="MobiDB-lite"/>
    </source>
</evidence>
<evidence type="ECO:0000313" key="3">
    <source>
        <dbReference type="WBParaSite" id="jg2523"/>
    </source>
</evidence>
<proteinExistence type="predicted"/>
<feature type="region of interest" description="Disordered" evidence="1">
    <location>
        <begin position="119"/>
        <end position="167"/>
    </location>
</feature>
<feature type="region of interest" description="Disordered" evidence="1">
    <location>
        <begin position="234"/>
        <end position="256"/>
    </location>
</feature>
<evidence type="ECO:0000313" key="2">
    <source>
        <dbReference type="Proteomes" id="UP000887574"/>
    </source>
</evidence>
<organism evidence="2 3">
    <name type="scientific">Ditylenchus dipsaci</name>
    <dbReference type="NCBI Taxonomy" id="166011"/>
    <lineage>
        <taxon>Eukaryota</taxon>
        <taxon>Metazoa</taxon>
        <taxon>Ecdysozoa</taxon>
        <taxon>Nematoda</taxon>
        <taxon>Chromadorea</taxon>
        <taxon>Rhabditida</taxon>
        <taxon>Tylenchina</taxon>
        <taxon>Tylenchomorpha</taxon>
        <taxon>Sphaerularioidea</taxon>
        <taxon>Anguinidae</taxon>
        <taxon>Anguininae</taxon>
        <taxon>Ditylenchus</taxon>
    </lineage>
</organism>
<dbReference type="WBParaSite" id="jg2523">
    <property type="protein sequence ID" value="jg2523"/>
    <property type="gene ID" value="jg2523"/>
</dbReference>
<dbReference type="AlphaFoldDB" id="A0A915E0R4"/>
<dbReference type="Proteomes" id="UP000887574">
    <property type="component" value="Unplaced"/>
</dbReference>